<evidence type="ECO:0000313" key="2">
    <source>
        <dbReference type="Proteomes" id="UP000192569"/>
    </source>
</evidence>
<accession>A0A1W1VY65</accession>
<gene>
    <name evidence="1" type="ORF">SAMN00808754_2248</name>
</gene>
<sequence>MRAQVTVTVAEAKRIIARAIAALPEVKQALQNGRILLKGGTTVSAVAEELAGITLRISGRVSPRGTKTGRGDGAAHSILLEKGVPRNIDDCFAEAVSTLGPSDVAIIGANAIDASGRAAIMLGRTLGGEPGKGLAGLMAQGCKVIIACGLEKLIPGSVDEAVRCSGIRGTDWSMGMAVGLVPLVGKIVTEKEALEIIARVKCVVIGKGGIDGAEGSTTMVVEGEPEEVEKAVLAVLAVKGTGTSGSPASLLECEAGSEGCRVHQACAWKHGKKGVLEWYVR</sequence>
<dbReference type="RefSeq" id="WP_197686508.1">
    <property type="nucleotide sequence ID" value="NZ_LT838272.1"/>
</dbReference>
<keyword evidence="2" id="KW-1185">Reference proteome</keyword>
<dbReference type="AlphaFoldDB" id="A0A1W1VY65"/>
<dbReference type="Proteomes" id="UP000192569">
    <property type="component" value="Chromosome I"/>
</dbReference>
<evidence type="ECO:0000313" key="1">
    <source>
        <dbReference type="EMBL" id="SMB98288.1"/>
    </source>
</evidence>
<name>A0A1W1VY65_9FIRM</name>
<organism evidence="1 2">
    <name type="scientific">Thermanaeromonas toyohensis ToBE</name>
    <dbReference type="NCBI Taxonomy" id="698762"/>
    <lineage>
        <taxon>Bacteria</taxon>
        <taxon>Bacillati</taxon>
        <taxon>Bacillota</taxon>
        <taxon>Clostridia</taxon>
        <taxon>Neomoorellales</taxon>
        <taxon>Neomoorellaceae</taxon>
        <taxon>Thermanaeromonas</taxon>
    </lineage>
</organism>
<reference evidence="1 2" key="1">
    <citation type="submission" date="2017-04" db="EMBL/GenBank/DDBJ databases">
        <authorList>
            <person name="Afonso C.L."/>
            <person name="Miller P.J."/>
            <person name="Scott M.A."/>
            <person name="Spackman E."/>
            <person name="Goraichik I."/>
            <person name="Dimitrov K.M."/>
            <person name="Suarez D.L."/>
            <person name="Swayne D.E."/>
        </authorList>
    </citation>
    <scope>NUCLEOTIDE SEQUENCE [LARGE SCALE GENOMIC DNA]</scope>
    <source>
        <strain evidence="1 2">ToBE</strain>
    </source>
</reference>
<dbReference type="STRING" id="698762.SAMN00808754_2248"/>
<dbReference type="EMBL" id="LT838272">
    <property type="protein sequence ID" value="SMB98288.1"/>
    <property type="molecule type" value="Genomic_DNA"/>
</dbReference>
<protein>
    <submittedName>
        <fullName evidence="1">Uncharacterized protein</fullName>
    </submittedName>
</protein>
<proteinExistence type="predicted"/>